<accession>L9YB01</accession>
<dbReference type="RefSeq" id="WP_006429228.1">
    <property type="nucleotide sequence ID" value="NZ_AOID01000005.1"/>
</dbReference>
<feature type="compositionally biased region" description="Basic and acidic residues" evidence="1">
    <location>
        <begin position="67"/>
        <end position="76"/>
    </location>
</feature>
<reference evidence="4 5" key="1">
    <citation type="journal article" date="2014" name="PLoS Genet.">
        <title>Phylogenetically driven sequencing of extremely halophilic archaea reveals strategies for static and dynamic osmo-response.</title>
        <authorList>
            <person name="Becker E.A."/>
            <person name="Seitzer P.M."/>
            <person name="Tritt A."/>
            <person name="Larsen D."/>
            <person name="Krusor M."/>
            <person name="Yao A.I."/>
            <person name="Wu D."/>
            <person name="Madern D."/>
            <person name="Eisen J.A."/>
            <person name="Darling A.E."/>
            <person name="Facciotti M.T."/>
        </authorList>
    </citation>
    <scope>NUCLEOTIDE SEQUENCE [LARGE SCALE GENOMIC DNA]</scope>
    <source>
        <strain evidence="4 5">JCM 10478</strain>
    </source>
</reference>
<dbReference type="Pfam" id="PF02517">
    <property type="entry name" value="Rce1-like"/>
    <property type="match status" value="1"/>
</dbReference>
<dbReference type="InterPro" id="IPR003675">
    <property type="entry name" value="Rce1/LyrA-like_dom"/>
</dbReference>
<dbReference type="PANTHER" id="PTHR36435">
    <property type="entry name" value="SLR1288 PROTEIN"/>
    <property type="match status" value="1"/>
</dbReference>
<feature type="transmembrane region" description="Helical" evidence="2">
    <location>
        <begin position="245"/>
        <end position="262"/>
    </location>
</feature>
<dbReference type="GO" id="GO:0004175">
    <property type="term" value="F:endopeptidase activity"/>
    <property type="evidence" value="ECO:0007669"/>
    <property type="project" value="UniProtKB-ARBA"/>
</dbReference>
<sequence length="357" mass="37298">MPQWAAFVGITGVVLVLLLVLSRLTQSSFSDGDLGSDEESDRSSEPPVDGDADRADIAVDIPTENAESSRSKRGETNSDSANVPARDPAEGTRVADNSSRPRSSSSATETIDSDDRNERTAADQTAPPRDSRPERDPAAADVDRRRPADRGVDPDSLSTGMVLANVAFSQGLFALVLLGAAVYTAIPASALGIEFSVSALETGLLWGAAAGIVFYLANELAAAIATHLGFDHEEDLRELLSPDSIGGWLLLLGGVLPIIAVFEEFLFRAAMIGVPAAGFGVSPWLLAVVSSIAFALGHGMQGSIGVVVTGLLGFVLAAVFIVTGSFLVVVVAHYLVNALEFVVHEGLGLEWAETLEG</sequence>
<feature type="domain" description="CAAX prenyl protease 2/Lysostaphin resistance protein A-like" evidence="3">
    <location>
        <begin position="248"/>
        <end position="339"/>
    </location>
</feature>
<name>L9YB01_9EURY</name>
<proteinExistence type="predicted"/>
<dbReference type="STRING" id="1227496.C489_01026"/>
<feature type="transmembrane region" description="Helical" evidence="2">
    <location>
        <begin position="274"/>
        <end position="297"/>
    </location>
</feature>
<evidence type="ECO:0000256" key="2">
    <source>
        <dbReference type="SAM" id="Phobius"/>
    </source>
</evidence>
<keyword evidence="5" id="KW-1185">Reference proteome</keyword>
<dbReference type="AlphaFoldDB" id="L9YB01"/>
<keyword evidence="2" id="KW-1133">Transmembrane helix</keyword>
<evidence type="ECO:0000313" key="5">
    <source>
        <dbReference type="Proteomes" id="UP000011632"/>
    </source>
</evidence>
<evidence type="ECO:0000313" key="4">
    <source>
        <dbReference type="EMBL" id="ELY70897.1"/>
    </source>
</evidence>
<dbReference type="EMBL" id="AOID01000005">
    <property type="protein sequence ID" value="ELY70897.1"/>
    <property type="molecule type" value="Genomic_DNA"/>
</dbReference>
<dbReference type="GO" id="GO:0080120">
    <property type="term" value="P:CAAX-box protein maturation"/>
    <property type="evidence" value="ECO:0007669"/>
    <property type="project" value="UniProtKB-ARBA"/>
</dbReference>
<dbReference type="PANTHER" id="PTHR36435:SF1">
    <property type="entry name" value="CAAX AMINO TERMINAL PROTEASE FAMILY PROTEIN"/>
    <property type="match status" value="1"/>
</dbReference>
<organism evidence="4 5">
    <name type="scientific">Natrinema versiforme JCM 10478</name>
    <dbReference type="NCBI Taxonomy" id="1227496"/>
    <lineage>
        <taxon>Archaea</taxon>
        <taxon>Methanobacteriati</taxon>
        <taxon>Methanobacteriota</taxon>
        <taxon>Stenosarchaea group</taxon>
        <taxon>Halobacteria</taxon>
        <taxon>Halobacteriales</taxon>
        <taxon>Natrialbaceae</taxon>
        <taxon>Natrinema</taxon>
    </lineage>
</organism>
<evidence type="ECO:0000256" key="1">
    <source>
        <dbReference type="SAM" id="MobiDB-lite"/>
    </source>
</evidence>
<feature type="transmembrane region" description="Helical" evidence="2">
    <location>
        <begin position="171"/>
        <end position="192"/>
    </location>
</feature>
<keyword evidence="2" id="KW-0472">Membrane</keyword>
<feature type="transmembrane region" description="Helical" evidence="2">
    <location>
        <begin position="204"/>
        <end position="225"/>
    </location>
</feature>
<protein>
    <submittedName>
        <fullName evidence="4">Abortive infection protein</fullName>
    </submittedName>
</protein>
<evidence type="ECO:0000259" key="3">
    <source>
        <dbReference type="Pfam" id="PF02517"/>
    </source>
</evidence>
<feature type="compositionally biased region" description="Basic and acidic residues" evidence="1">
    <location>
        <begin position="129"/>
        <end position="153"/>
    </location>
</feature>
<dbReference type="PATRIC" id="fig|1227496.3.peg.211"/>
<keyword evidence="2" id="KW-0812">Transmembrane</keyword>
<dbReference type="InterPro" id="IPR052710">
    <property type="entry name" value="CAAX_protease"/>
</dbReference>
<dbReference type="OrthoDB" id="214851at2157"/>
<comment type="caution">
    <text evidence="4">The sequence shown here is derived from an EMBL/GenBank/DDBJ whole genome shotgun (WGS) entry which is preliminary data.</text>
</comment>
<dbReference type="Proteomes" id="UP000011632">
    <property type="component" value="Unassembled WGS sequence"/>
</dbReference>
<feature type="transmembrane region" description="Helical" evidence="2">
    <location>
        <begin position="303"/>
        <end position="336"/>
    </location>
</feature>
<gene>
    <name evidence="4" type="ORF">C489_01026</name>
</gene>
<feature type="region of interest" description="Disordered" evidence="1">
    <location>
        <begin position="28"/>
        <end position="156"/>
    </location>
</feature>